<protein>
    <recommendedName>
        <fullName evidence="2">2EXR domain-containing protein</fullName>
    </recommendedName>
</protein>
<dbReference type="OrthoDB" id="3650441at2759"/>
<reference evidence="3" key="1">
    <citation type="submission" date="2022-06" db="EMBL/GenBank/DDBJ databases">
        <title>Complete genome sequences of two strains of the flax pathogen Septoria linicola.</title>
        <authorList>
            <person name="Lapalu N."/>
            <person name="Simon A."/>
            <person name="Demenou B."/>
            <person name="Paumier D."/>
            <person name="Guillot M.-P."/>
            <person name="Gout L."/>
            <person name="Valade R."/>
        </authorList>
    </citation>
    <scope>NUCLEOTIDE SEQUENCE</scope>
    <source>
        <strain evidence="3">SE15195</strain>
    </source>
</reference>
<gene>
    <name evidence="3" type="ORF">Slin15195_G052950</name>
</gene>
<feature type="coiled-coil region" evidence="1">
    <location>
        <begin position="16"/>
        <end position="43"/>
    </location>
</feature>
<dbReference type="Pfam" id="PF20150">
    <property type="entry name" value="2EXR"/>
    <property type="match status" value="1"/>
</dbReference>
<evidence type="ECO:0000256" key="1">
    <source>
        <dbReference type="SAM" id="Coils"/>
    </source>
</evidence>
<evidence type="ECO:0000259" key="2">
    <source>
        <dbReference type="Pfam" id="PF20150"/>
    </source>
</evidence>
<feature type="domain" description="2EXR" evidence="2">
    <location>
        <begin position="67"/>
        <end position="125"/>
    </location>
</feature>
<evidence type="ECO:0000313" key="4">
    <source>
        <dbReference type="Proteomes" id="UP001056384"/>
    </source>
</evidence>
<evidence type="ECO:0000313" key="3">
    <source>
        <dbReference type="EMBL" id="USW51976.1"/>
    </source>
</evidence>
<dbReference type="EMBL" id="CP099421">
    <property type="protein sequence ID" value="USW51976.1"/>
    <property type="molecule type" value="Genomic_DNA"/>
</dbReference>
<organism evidence="3 4">
    <name type="scientific">Septoria linicola</name>
    <dbReference type="NCBI Taxonomy" id="215465"/>
    <lineage>
        <taxon>Eukaryota</taxon>
        <taxon>Fungi</taxon>
        <taxon>Dikarya</taxon>
        <taxon>Ascomycota</taxon>
        <taxon>Pezizomycotina</taxon>
        <taxon>Dothideomycetes</taxon>
        <taxon>Dothideomycetidae</taxon>
        <taxon>Mycosphaerellales</taxon>
        <taxon>Mycosphaerellaceae</taxon>
        <taxon>Septoria</taxon>
    </lineage>
</organism>
<keyword evidence="4" id="KW-1185">Reference proteome</keyword>
<proteinExistence type="predicted"/>
<dbReference type="InterPro" id="IPR045518">
    <property type="entry name" value="2EXR"/>
</dbReference>
<dbReference type="AlphaFoldDB" id="A0A9Q9EHM7"/>
<keyword evidence="1" id="KW-0175">Coiled coil</keyword>
<accession>A0A9Q9EHM7</accession>
<name>A0A9Q9EHM7_9PEZI</name>
<sequence length="290" mass="33495">MQSSTDGSLRPVWTRLAQNRERLSELADQIQQAKDHYEGLSKTHATLRTETRHLKEHIGAWERNRTFSGFMRLPIELREMIFDRYVVIPPHGIFTAADLDHPFRQSLQISFSAPLMHVCKQLRTEFGDWSLKNRALYLKFCGVEEISIGYEWHRKLTSVALTESCIETFRQSLSSGKLAGVRHIFLWYSTEYRHVELSWTIDLATATITTGYCRDGSHVYEAHKDSEDLRPQPSPGSGCRKARLREAIESVLAHLHDAVKEIKTEDGGFQERHIAVFEQALGEFRLRQKI</sequence>
<dbReference type="Proteomes" id="UP001056384">
    <property type="component" value="Chromosome 4"/>
</dbReference>